<gene>
    <name evidence="1" type="ORF">FOPG_07682</name>
</gene>
<dbReference type="HOGENOM" id="CLU_1758895_0_0_1"/>
<organism evidence="1">
    <name type="scientific">Fusarium oxysporum f. sp. conglutinans race 2 54008</name>
    <dbReference type="NCBI Taxonomy" id="1089457"/>
    <lineage>
        <taxon>Eukaryota</taxon>
        <taxon>Fungi</taxon>
        <taxon>Dikarya</taxon>
        <taxon>Ascomycota</taxon>
        <taxon>Pezizomycotina</taxon>
        <taxon>Sordariomycetes</taxon>
        <taxon>Hypocreomycetidae</taxon>
        <taxon>Hypocreales</taxon>
        <taxon>Nectriaceae</taxon>
        <taxon>Fusarium</taxon>
        <taxon>Fusarium oxysporum species complex</taxon>
    </lineage>
</organism>
<evidence type="ECO:0000313" key="1">
    <source>
        <dbReference type="EMBL" id="EXL78034.1"/>
    </source>
</evidence>
<name>X0IYJ6_FUSOX</name>
<dbReference type="EMBL" id="JH658841">
    <property type="protein sequence ID" value="EXL78034.1"/>
    <property type="molecule type" value="Genomic_DNA"/>
</dbReference>
<accession>X0IYJ6</accession>
<dbReference type="AlphaFoldDB" id="X0IYJ6"/>
<sequence length="169" mass="18881">MVRLRPEGFHGLMSDFMFQDLGAKALASYMFSSLGPLYLQVFKMLKFDRCIPLSAIIPPARLSANIWTSVGTQAEGVPFVNWASLSHRQVANDSGVGDTFGGVTQGTYRTVTASIYDNTTLQMPAKHQNYSYTLKYQGPRLRCADVTNQTFFDQLGLRAREWASRIRGV</sequence>
<reference evidence="1" key="2">
    <citation type="submission" date="2012-05" db="EMBL/GenBank/DDBJ databases">
        <title>The Genome Annotation of Fusarium oxysporum PHW808.</title>
        <authorList>
            <consortium name="The Broad Institute Genomics Platform"/>
            <person name="Ma L.-J."/>
            <person name="Corby-Kistler H."/>
            <person name="Broz K."/>
            <person name="Gale L.R."/>
            <person name="Jonkers W."/>
            <person name="O'Donnell K."/>
            <person name="Ploetz R."/>
            <person name="Steinberg C."/>
            <person name="Schwartz D.C."/>
            <person name="VanEtten H."/>
            <person name="Zhou S."/>
            <person name="Young S.K."/>
            <person name="Zeng Q."/>
            <person name="Gargeya S."/>
            <person name="Fitzgerald M."/>
            <person name="Abouelleil A."/>
            <person name="Alvarado L."/>
            <person name="Chapman S.B."/>
            <person name="Gainer-Dewar J."/>
            <person name="Goldberg J."/>
            <person name="Griggs A."/>
            <person name="Gujja S."/>
            <person name="Hansen M."/>
            <person name="Howarth C."/>
            <person name="Imamovic A."/>
            <person name="Ireland A."/>
            <person name="Larimer J."/>
            <person name="McCowan C."/>
            <person name="Murphy C."/>
            <person name="Pearson M."/>
            <person name="Poon T.W."/>
            <person name="Priest M."/>
            <person name="Roberts A."/>
            <person name="Saif S."/>
            <person name="Shea T."/>
            <person name="Sykes S."/>
            <person name="Wortman J."/>
            <person name="Nusbaum C."/>
            <person name="Birren B."/>
        </authorList>
    </citation>
    <scope>NUCLEOTIDE SEQUENCE</scope>
    <source>
        <strain evidence="1">54008</strain>
    </source>
</reference>
<reference evidence="1" key="1">
    <citation type="submission" date="2011-11" db="EMBL/GenBank/DDBJ databases">
        <title>The Genome Sequence of Fusarium oxysporum PHW808.</title>
        <authorList>
            <consortium name="The Broad Institute Genome Sequencing Platform"/>
            <person name="Ma L.-J."/>
            <person name="Gale L.R."/>
            <person name="Schwartz D.C."/>
            <person name="Zhou S."/>
            <person name="Corby-Kistler H."/>
            <person name="Young S.K."/>
            <person name="Zeng Q."/>
            <person name="Gargeya S."/>
            <person name="Fitzgerald M."/>
            <person name="Haas B."/>
            <person name="Abouelleil A."/>
            <person name="Alvarado L."/>
            <person name="Arachchi H.M."/>
            <person name="Berlin A."/>
            <person name="Brown A."/>
            <person name="Chapman S.B."/>
            <person name="Chen Z."/>
            <person name="Dunbar C."/>
            <person name="Freedman E."/>
            <person name="Gearin G."/>
            <person name="Goldberg J."/>
            <person name="Griggs A."/>
            <person name="Gujja S."/>
            <person name="Heiman D."/>
            <person name="Howarth C."/>
            <person name="Larson L."/>
            <person name="Lui A."/>
            <person name="MacDonald P.J.P."/>
            <person name="Montmayeur A."/>
            <person name="Murphy C."/>
            <person name="Neiman D."/>
            <person name="Pearson M."/>
            <person name="Priest M."/>
            <person name="Roberts A."/>
            <person name="Saif S."/>
            <person name="Shea T."/>
            <person name="Shenoy N."/>
            <person name="Sisk P."/>
            <person name="Stolte C."/>
            <person name="Sykes S."/>
            <person name="Wortman J."/>
            <person name="Nusbaum C."/>
            <person name="Birren B."/>
        </authorList>
    </citation>
    <scope>NUCLEOTIDE SEQUENCE [LARGE SCALE GENOMIC DNA]</scope>
    <source>
        <strain evidence="1">54008</strain>
    </source>
</reference>
<protein>
    <submittedName>
        <fullName evidence="1">Uncharacterized protein</fullName>
    </submittedName>
</protein>
<dbReference type="Proteomes" id="UP000030676">
    <property type="component" value="Unassembled WGS sequence"/>
</dbReference>
<proteinExistence type="predicted"/>